<dbReference type="InterPro" id="IPR000045">
    <property type="entry name" value="Prepilin_IV_endopep_pep"/>
</dbReference>
<dbReference type="GO" id="GO:0005886">
    <property type="term" value="C:plasma membrane"/>
    <property type="evidence" value="ECO:0007669"/>
    <property type="project" value="UniProtKB-SubCell"/>
</dbReference>
<dbReference type="PANTHER" id="PTHR30487">
    <property type="entry name" value="TYPE 4 PREPILIN-LIKE PROTEINS LEADER PEPTIDE-PROCESSING ENZYME"/>
    <property type="match status" value="1"/>
</dbReference>
<dbReference type="GO" id="GO:0004190">
    <property type="term" value="F:aspartic-type endopeptidase activity"/>
    <property type="evidence" value="ECO:0007669"/>
    <property type="project" value="InterPro"/>
</dbReference>
<evidence type="ECO:0000259" key="8">
    <source>
        <dbReference type="Pfam" id="PF01478"/>
    </source>
</evidence>
<dbReference type="Pfam" id="PF01478">
    <property type="entry name" value="Peptidase_A24"/>
    <property type="match status" value="1"/>
</dbReference>
<evidence type="ECO:0000256" key="6">
    <source>
        <dbReference type="ARBA" id="ARBA00023136"/>
    </source>
</evidence>
<keyword evidence="6 7" id="KW-0472">Membrane</keyword>
<name>A0A518D2M7_9BACT</name>
<evidence type="ECO:0000256" key="2">
    <source>
        <dbReference type="ARBA" id="ARBA00005801"/>
    </source>
</evidence>
<feature type="transmembrane region" description="Helical" evidence="7">
    <location>
        <begin position="231"/>
        <end position="255"/>
    </location>
</feature>
<evidence type="ECO:0000313" key="10">
    <source>
        <dbReference type="EMBL" id="QDU85728.1"/>
    </source>
</evidence>
<dbReference type="GO" id="GO:0006465">
    <property type="term" value="P:signal peptide processing"/>
    <property type="evidence" value="ECO:0007669"/>
    <property type="project" value="TreeGrafter"/>
</dbReference>
<feature type="transmembrane region" description="Helical" evidence="7">
    <location>
        <begin position="176"/>
        <end position="196"/>
    </location>
</feature>
<evidence type="ECO:0000256" key="3">
    <source>
        <dbReference type="ARBA" id="ARBA00022475"/>
    </source>
</evidence>
<dbReference type="AlphaFoldDB" id="A0A518D2M7"/>
<evidence type="ECO:0000259" key="9">
    <source>
        <dbReference type="Pfam" id="PF06750"/>
    </source>
</evidence>
<dbReference type="Proteomes" id="UP000319342">
    <property type="component" value="Chromosome"/>
</dbReference>
<sequence length="310" mass="33477">MLSPFDLPPILQYLFAVLFGLTAGSFANAAIHRLPRPELSMTHPRRSLCPTCGYQLRWFDNLPLVSWISLAGRCRSCRSPIGWRYPLVEVILGGLFALALWLVPDQNLGLLLVWWVVLTALVIASAVDFEFFEIPDEISIGGTVLAPFLCLAVPALQADTWVAQQLSGDPDSVDRFGALAGSLAGILAGGGLPLLVGWIGSRIYGRDAMGLGDVKLMAAAGGLIGPGGALAAFLVGAFFGSIAGVGGIWRFFLLLRRRQRSRGRRKSLFWTFAAARRIGRYLPFGPYLALGIGFTLVAWDDLLTLLPAAH</sequence>
<dbReference type="InterPro" id="IPR010627">
    <property type="entry name" value="Prepilin_pept_A24_N"/>
</dbReference>
<dbReference type="Pfam" id="PF06750">
    <property type="entry name" value="A24_N_bact"/>
    <property type="match status" value="1"/>
</dbReference>
<evidence type="ECO:0000313" key="11">
    <source>
        <dbReference type="Proteomes" id="UP000319342"/>
    </source>
</evidence>
<dbReference type="EMBL" id="CP036290">
    <property type="protein sequence ID" value="QDU85728.1"/>
    <property type="molecule type" value="Genomic_DNA"/>
</dbReference>
<feature type="transmembrane region" description="Helical" evidence="7">
    <location>
        <begin position="108"/>
        <end position="126"/>
    </location>
</feature>
<keyword evidence="5 7" id="KW-1133">Transmembrane helix</keyword>
<protein>
    <submittedName>
        <fullName evidence="10">Leader peptidase PppA</fullName>
    </submittedName>
</protein>
<feature type="transmembrane region" description="Helical" evidence="7">
    <location>
        <begin position="138"/>
        <end position="156"/>
    </location>
</feature>
<dbReference type="PANTHER" id="PTHR30487:SF0">
    <property type="entry name" value="PREPILIN LEADER PEPTIDASE_N-METHYLTRANSFERASE-RELATED"/>
    <property type="match status" value="1"/>
</dbReference>
<evidence type="ECO:0000256" key="1">
    <source>
        <dbReference type="ARBA" id="ARBA00004651"/>
    </source>
</evidence>
<keyword evidence="11" id="KW-1185">Reference proteome</keyword>
<organism evidence="10 11">
    <name type="scientific">Rohdeia mirabilis</name>
    <dbReference type="NCBI Taxonomy" id="2528008"/>
    <lineage>
        <taxon>Bacteria</taxon>
        <taxon>Pseudomonadati</taxon>
        <taxon>Planctomycetota</taxon>
        <taxon>Planctomycetia</taxon>
        <taxon>Planctomycetia incertae sedis</taxon>
        <taxon>Rohdeia</taxon>
    </lineage>
</organism>
<keyword evidence="4 7" id="KW-0812">Transmembrane</keyword>
<evidence type="ECO:0000256" key="7">
    <source>
        <dbReference type="SAM" id="Phobius"/>
    </source>
</evidence>
<comment type="similarity">
    <text evidence="2">Belongs to the peptidase A24 family.</text>
</comment>
<feature type="domain" description="Prepilin type IV endopeptidase peptidase" evidence="8">
    <location>
        <begin position="115"/>
        <end position="244"/>
    </location>
</feature>
<dbReference type="OrthoDB" id="9789291at2"/>
<evidence type="ECO:0000256" key="5">
    <source>
        <dbReference type="ARBA" id="ARBA00022989"/>
    </source>
</evidence>
<feature type="transmembrane region" description="Helical" evidence="7">
    <location>
        <begin position="12"/>
        <end position="31"/>
    </location>
</feature>
<feature type="domain" description="Prepilin peptidase A24 N-terminal" evidence="9">
    <location>
        <begin position="18"/>
        <end position="101"/>
    </location>
</feature>
<dbReference type="RefSeq" id="WP_145189613.1">
    <property type="nucleotide sequence ID" value="NZ_CP036290.1"/>
</dbReference>
<proteinExistence type="inferred from homology"/>
<evidence type="ECO:0000256" key="4">
    <source>
        <dbReference type="ARBA" id="ARBA00022692"/>
    </source>
</evidence>
<dbReference type="InterPro" id="IPR050882">
    <property type="entry name" value="Prepilin_peptidase/N-MTase"/>
</dbReference>
<comment type="subcellular location">
    <subcellularLocation>
        <location evidence="1">Cell membrane</location>
        <topology evidence="1">Multi-pass membrane protein</topology>
    </subcellularLocation>
</comment>
<feature type="transmembrane region" description="Helical" evidence="7">
    <location>
        <begin position="281"/>
        <end position="299"/>
    </location>
</feature>
<dbReference type="Gene3D" id="1.20.120.1220">
    <property type="match status" value="1"/>
</dbReference>
<feature type="transmembrane region" description="Helical" evidence="7">
    <location>
        <begin position="208"/>
        <end position="225"/>
    </location>
</feature>
<gene>
    <name evidence="10" type="primary">pppA</name>
    <name evidence="10" type="ORF">Pla163_28610</name>
</gene>
<keyword evidence="3" id="KW-1003">Cell membrane</keyword>
<feature type="transmembrane region" description="Helical" evidence="7">
    <location>
        <begin position="83"/>
        <end position="102"/>
    </location>
</feature>
<accession>A0A518D2M7</accession>
<reference evidence="10 11" key="1">
    <citation type="submission" date="2019-02" db="EMBL/GenBank/DDBJ databases">
        <title>Deep-cultivation of Planctomycetes and their phenomic and genomic characterization uncovers novel biology.</title>
        <authorList>
            <person name="Wiegand S."/>
            <person name="Jogler M."/>
            <person name="Boedeker C."/>
            <person name="Pinto D."/>
            <person name="Vollmers J."/>
            <person name="Rivas-Marin E."/>
            <person name="Kohn T."/>
            <person name="Peeters S.H."/>
            <person name="Heuer A."/>
            <person name="Rast P."/>
            <person name="Oberbeckmann S."/>
            <person name="Bunk B."/>
            <person name="Jeske O."/>
            <person name="Meyerdierks A."/>
            <person name="Storesund J.E."/>
            <person name="Kallscheuer N."/>
            <person name="Luecker S."/>
            <person name="Lage O.M."/>
            <person name="Pohl T."/>
            <person name="Merkel B.J."/>
            <person name="Hornburger P."/>
            <person name="Mueller R.-W."/>
            <person name="Bruemmer F."/>
            <person name="Labrenz M."/>
            <person name="Spormann A.M."/>
            <person name="Op den Camp H."/>
            <person name="Overmann J."/>
            <person name="Amann R."/>
            <person name="Jetten M.S.M."/>
            <person name="Mascher T."/>
            <person name="Medema M.H."/>
            <person name="Devos D.P."/>
            <person name="Kaster A.-K."/>
            <person name="Ovreas L."/>
            <person name="Rohde M."/>
            <person name="Galperin M.Y."/>
            <person name="Jogler C."/>
        </authorList>
    </citation>
    <scope>NUCLEOTIDE SEQUENCE [LARGE SCALE GENOMIC DNA]</scope>
    <source>
        <strain evidence="10 11">Pla163</strain>
    </source>
</reference>